<feature type="region of interest" description="Disordered" evidence="1">
    <location>
        <begin position="183"/>
        <end position="209"/>
    </location>
</feature>
<organism evidence="2 3">
    <name type="scientific">Galerina marginata (strain CBS 339.88)</name>
    <dbReference type="NCBI Taxonomy" id="685588"/>
    <lineage>
        <taxon>Eukaryota</taxon>
        <taxon>Fungi</taxon>
        <taxon>Dikarya</taxon>
        <taxon>Basidiomycota</taxon>
        <taxon>Agaricomycotina</taxon>
        <taxon>Agaricomycetes</taxon>
        <taxon>Agaricomycetidae</taxon>
        <taxon>Agaricales</taxon>
        <taxon>Agaricineae</taxon>
        <taxon>Strophariaceae</taxon>
        <taxon>Galerina</taxon>
    </lineage>
</organism>
<accession>A0A067SNE4</accession>
<dbReference type="EMBL" id="KL142403">
    <property type="protein sequence ID" value="KDR69234.1"/>
    <property type="molecule type" value="Genomic_DNA"/>
</dbReference>
<evidence type="ECO:0000313" key="2">
    <source>
        <dbReference type="EMBL" id="KDR69234.1"/>
    </source>
</evidence>
<dbReference type="STRING" id="685588.A0A067SNE4"/>
<name>A0A067SNE4_GALM3</name>
<protein>
    <submittedName>
        <fullName evidence="2">Uncharacterized protein</fullName>
    </submittedName>
</protein>
<gene>
    <name evidence="2" type="ORF">GALMADRAFT_215246</name>
</gene>
<dbReference type="HOGENOM" id="CLU_427609_0_0_1"/>
<dbReference type="SUPFAM" id="SSF51338">
    <property type="entry name" value="Composite domain of metallo-dependent hydrolases"/>
    <property type="match status" value="1"/>
</dbReference>
<evidence type="ECO:0000256" key="1">
    <source>
        <dbReference type="SAM" id="MobiDB-lite"/>
    </source>
</evidence>
<sequence length="640" mass="71563">MQGNQDRCLFRQLLPYGIFESRIGKVFDRNIVIKVDRDSPSSFTTYINGRFISTLESDIVRRNEDSCIEASSTSIIPTRQIAVTLTIFDQEERELADAYAKAIRNPRGDVWTLMRKRCKQLWMRQRKRSRRTVQKAYNPVTTPGYYFLRLYLAKRLPVLTQRILAFFPFETEDTSPSRIKCREIETPAGPPPSFSTAERVKGGSDRWVPGTPPTLLRNAKIWTGARNGTEVVYRDDPLDRGVIVAVGYLPPNLVERTRRNNGGQEVKLVDAGGKWITPGNIDGLNTHDDACKLVVAGGVTRTQILPGSADYVVQVAKLRYQTVAYRRPFCHVQDTAAVKTHTDNTAKHAWTPCGTSATHTTKHSRSEAGHWVGLVEEGKEENFPKDLQWESLVDVLRGRVKLSIHCYEAVGLDGIARLSNEFKFTFASFHPLERLIFFLTYLRRPGKKREIYRDPNSSLVCSQNMWGLLEFEQGTVKAVFNLEPEQMTVFIEYGRIVSSDIMATLLELKSEYQNATGKTLQLTFSGGSEAHLLAKEIASAGVSVILTSPRPYPGTWEQRRILPGPPLSKQSSLLALLNAGVNVAIGVVDESSARNTRFEVAWAALESNGTMTRAQAIALASSNLSLTQGAGFEVIKFLPS</sequence>
<dbReference type="AlphaFoldDB" id="A0A067SNE4"/>
<dbReference type="InterPro" id="IPR011059">
    <property type="entry name" value="Metal-dep_hydrolase_composite"/>
</dbReference>
<proteinExistence type="predicted"/>
<dbReference type="OrthoDB" id="10258955at2759"/>
<dbReference type="Proteomes" id="UP000027222">
    <property type="component" value="Unassembled WGS sequence"/>
</dbReference>
<keyword evidence="3" id="KW-1185">Reference proteome</keyword>
<reference evidence="3" key="1">
    <citation type="journal article" date="2014" name="Proc. Natl. Acad. Sci. U.S.A.">
        <title>Extensive sampling of basidiomycete genomes demonstrates inadequacy of the white-rot/brown-rot paradigm for wood decay fungi.</title>
        <authorList>
            <person name="Riley R."/>
            <person name="Salamov A.A."/>
            <person name="Brown D.W."/>
            <person name="Nagy L.G."/>
            <person name="Floudas D."/>
            <person name="Held B.W."/>
            <person name="Levasseur A."/>
            <person name="Lombard V."/>
            <person name="Morin E."/>
            <person name="Otillar R."/>
            <person name="Lindquist E.A."/>
            <person name="Sun H."/>
            <person name="LaButti K.M."/>
            <person name="Schmutz J."/>
            <person name="Jabbour D."/>
            <person name="Luo H."/>
            <person name="Baker S.E."/>
            <person name="Pisabarro A.G."/>
            <person name="Walton J.D."/>
            <person name="Blanchette R.A."/>
            <person name="Henrissat B."/>
            <person name="Martin F."/>
            <person name="Cullen D."/>
            <person name="Hibbett D.S."/>
            <person name="Grigoriev I.V."/>
        </authorList>
    </citation>
    <scope>NUCLEOTIDE SEQUENCE [LARGE SCALE GENOMIC DNA]</scope>
    <source>
        <strain evidence="3">CBS 339.88</strain>
    </source>
</reference>
<dbReference type="GO" id="GO:0016810">
    <property type="term" value="F:hydrolase activity, acting on carbon-nitrogen (but not peptide) bonds"/>
    <property type="evidence" value="ECO:0007669"/>
    <property type="project" value="InterPro"/>
</dbReference>
<dbReference type="Gene3D" id="3.20.20.140">
    <property type="entry name" value="Metal-dependent hydrolases"/>
    <property type="match status" value="2"/>
</dbReference>
<evidence type="ECO:0000313" key="3">
    <source>
        <dbReference type="Proteomes" id="UP000027222"/>
    </source>
</evidence>